<dbReference type="Pfam" id="PF00211">
    <property type="entry name" value="Guanylate_cyc"/>
    <property type="match status" value="1"/>
</dbReference>
<organism evidence="2 3">
    <name type="scientific">Agromyces luteolus</name>
    <dbReference type="NCBI Taxonomy" id="88373"/>
    <lineage>
        <taxon>Bacteria</taxon>
        <taxon>Bacillati</taxon>
        <taxon>Actinomycetota</taxon>
        <taxon>Actinomycetes</taxon>
        <taxon>Micrococcales</taxon>
        <taxon>Microbacteriaceae</taxon>
        <taxon>Agromyces</taxon>
    </lineage>
</organism>
<accession>A0A7C9HU23</accession>
<dbReference type="EMBL" id="WODA01000016">
    <property type="protein sequence ID" value="MUN07145.1"/>
    <property type="molecule type" value="Genomic_DNA"/>
</dbReference>
<keyword evidence="3" id="KW-1185">Reference proteome</keyword>
<dbReference type="GO" id="GO:0035556">
    <property type="term" value="P:intracellular signal transduction"/>
    <property type="evidence" value="ECO:0007669"/>
    <property type="project" value="InterPro"/>
</dbReference>
<dbReference type="Pfam" id="PF00561">
    <property type="entry name" value="Abhydrolase_1"/>
    <property type="match status" value="1"/>
</dbReference>
<dbReference type="PROSITE" id="PS50125">
    <property type="entry name" value="GUANYLATE_CYCLASE_2"/>
    <property type="match status" value="1"/>
</dbReference>
<dbReference type="SUPFAM" id="SSF53474">
    <property type="entry name" value="alpha/beta-Hydrolases"/>
    <property type="match status" value="1"/>
</dbReference>
<dbReference type="SUPFAM" id="SSF55073">
    <property type="entry name" value="Nucleotide cyclase"/>
    <property type="match status" value="1"/>
</dbReference>
<dbReference type="InterPro" id="IPR029058">
    <property type="entry name" value="AB_hydrolase_fold"/>
</dbReference>
<dbReference type="CDD" id="cd07302">
    <property type="entry name" value="CHD"/>
    <property type="match status" value="1"/>
</dbReference>
<dbReference type="SMART" id="SM00044">
    <property type="entry name" value="CYCc"/>
    <property type="match status" value="1"/>
</dbReference>
<dbReference type="PRINTS" id="PR00111">
    <property type="entry name" value="ABHYDROLASE"/>
</dbReference>
<dbReference type="GO" id="GO:0016787">
    <property type="term" value="F:hydrolase activity"/>
    <property type="evidence" value="ECO:0007669"/>
    <property type="project" value="UniProtKB-KW"/>
</dbReference>
<dbReference type="GO" id="GO:0009190">
    <property type="term" value="P:cyclic nucleotide biosynthetic process"/>
    <property type="evidence" value="ECO:0007669"/>
    <property type="project" value="InterPro"/>
</dbReference>
<dbReference type="AlphaFoldDB" id="A0A7C9HU23"/>
<proteinExistence type="predicted"/>
<sequence length="449" mass="47543">MRRSGAVIPDTAFARSGDVDIAYKVVGEGARDLLVAFPLVSNVDAFFELAENREFVRRLAALGRVILFDKRGAGMSDRGTGPVSVEQHSDDLVAVLDAAGSARAVLLGWFDGGAICLVAAARHPDRVESVVAAEVLASGRRRPGFPWGFASPFGETAMRELVTLGWGQAAMARTMAPDWAGDARLLDWLIRYERLSAPPSGAVRVLEDALALDIRGYLAHVAAPVLVIHDEGYPGVPLEPFRWLADTLPEGRLQVVRHADGAPFILPSDDLVDEIEDFLVGTRSGARRELASIVFTDIVGSTEELAGSGDLRWGNLLSAHRESIRRSLSTFGGREVNTAGDGFVAAFALPSSAIRFAQDAIGAADGMGLGLRAGVHCGEVLVRDDDTVGIAVHVAARVSALAGTGEVLVTDTVRVLVEGSGLTFRPAGEHSLKGVPGVWSLFRVEAPAS</sequence>
<dbReference type="GO" id="GO:0004016">
    <property type="term" value="F:adenylate cyclase activity"/>
    <property type="evidence" value="ECO:0007669"/>
    <property type="project" value="UniProtKB-ARBA"/>
</dbReference>
<dbReference type="InterPro" id="IPR050471">
    <property type="entry name" value="AB_hydrolase"/>
</dbReference>
<dbReference type="Proteomes" id="UP000480122">
    <property type="component" value="Unassembled WGS sequence"/>
</dbReference>
<name>A0A7C9HU23_9MICO</name>
<dbReference type="Gene3D" id="3.30.70.1230">
    <property type="entry name" value="Nucleotide cyclase"/>
    <property type="match status" value="1"/>
</dbReference>
<keyword evidence="2" id="KW-0378">Hydrolase</keyword>
<evidence type="ECO:0000259" key="1">
    <source>
        <dbReference type="PROSITE" id="PS50125"/>
    </source>
</evidence>
<dbReference type="InterPro" id="IPR000073">
    <property type="entry name" value="AB_hydrolase_1"/>
</dbReference>
<feature type="domain" description="Guanylate cyclase" evidence="1">
    <location>
        <begin position="292"/>
        <end position="399"/>
    </location>
</feature>
<dbReference type="InterPro" id="IPR001054">
    <property type="entry name" value="A/G_cyclase"/>
</dbReference>
<evidence type="ECO:0000313" key="3">
    <source>
        <dbReference type="Proteomes" id="UP000480122"/>
    </source>
</evidence>
<dbReference type="Gene3D" id="3.40.50.1820">
    <property type="entry name" value="alpha/beta hydrolase"/>
    <property type="match status" value="1"/>
</dbReference>
<comment type="caution">
    <text evidence="2">The sequence shown here is derived from an EMBL/GenBank/DDBJ whole genome shotgun (WGS) entry which is preliminary data.</text>
</comment>
<evidence type="ECO:0000313" key="2">
    <source>
        <dbReference type="EMBL" id="MUN07145.1"/>
    </source>
</evidence>
<dbReference type="PANTHER" id="PTHR43433">
    <property type="entry name" value="HYDROLASE, ALPHA/BETA FOLD FAMILY PROTEIN"/>
    <property type="match status" value="1"/>
</dbReference>
<reference evidence="2 3" key="1">
    <citation type="submission" date="2019-11" db="EMBL/GenBank/DDBJ databases">
        <title>Agromyces kandeliae sp. nov., isolated from mangrove soil.</title>
        <authorList>
            <person name="Wang R."/>
        </authorList>
    </citation>
    <scope>NUCLEOTIDE SEQUENCE [LARGE SCALE GENOMIC DNA]</scope>
    <source>
        <strain evidence="2 3">JCM 11431</strain>
    </source>
</reference>
<dbReference type="PANTHER" id="PTHR43433:SF8">
    <property type="entry name" value="BIFUNCTIONAL LIPASE_ADENYLATE CYCLASE LIPJ"/>
    <property type="match status" value="1"/>
</dbReference>
<dbReference type="InterPro" id="IPR029787">
    <property type="entry name" value="Nucleotide_cyclase"/>
</dbReference>
<gene>
    <name evidence="2" type="ORF">GLX25_08435</name>
</gene>
<protein>
    <submittedName>
        <fullName evidence="2">Alpha/beta fold hydrolase</fullName>
    </submittedName>
</protein>
<dbReference type="OrthoDB" id="5902829at2"/>